<dbReference type="PANTHER" id="PTHR24305">
    <property type="entry name" value="CYTOCHROME P450"/>
    <property type="match status" value="1"/>
</dbReference>
<dbReference type="GO" id="GO:0005506">
    <property type="term" value="F:iron ion binding"/>
    <property type="evidence" value="ECO:0007669"/>
    <property type="project" value="InterPro"/>
</dbReference>
<organism evidence="11 12">
    <name type="scientific">Clathrus columnatus</name>
    <dbReference type="NCBI Taxonomy" id="1419009"/>
    <lineage>
        <taxon>Eukaryota</taxon>
        <taxon>Fungi</taxon>
        <taxon>Dikarya</taxon>
        <taxon>Basidiomycota</taxon>
        <taxon>Agaricomycotina</taxon>
        <taxon>Agaricomycetes</taxon>
        <taxon>Phallomycetidae</taxon>
        <taxon>Phallales</taxon>
        <taxon>Clathraceae</taxon>
        <taxon>Clathrus</taxon>
    </lineage>
</organism>
<dbReference type="InterPro" id="IPR001128">
    <property type="entry name" value="Cyt_P450"/>
</dbReference>
<dbReference type="Proteomes" id="UP001050691">
    <property type="component" value="Unassembled WGS sequence"/>
</dbReference>
<evidence type="ECO:0000256" key="7">
    <source>
        <dbReference type="ARBA" id="ARBA00023004"/>
    </source>
</evidence>
<dbReference type="InterPro" id="IPR050121">
    <property type="entry name" value="Cytochrome_P450_monoxygenase"/>
</dbReference>
<evidence type="ECO:0008006" key="13">
    <source>
        <dbReference type="Google" id="ProtNLM"/>
    </source>
</evidence>
<evidence type="ECO:0000256" key="3">
    <source>
        <dbReference type="ARBA" id="ARBA00010617"/>
    </source>
</evidence>
<evidence type="ECO:0000256" key="8">
    <source>
        <dbReference type="ARBA" id="ARBA00023033"/>
    </source>
</evidence>
<keyword evidence="7 9" id="KW-0408">Iron</keyword>
<evidence type="ECO:0000313" key="12">
    <source>
        <dbReference type="Proteomes" id="UP001050691"/>
    </source>
</evidence>
<dbReference type="Gene3D" id="1.10.630.10">
    <property type="entry name" value="Cytochrome P450"/>
    <property type="match status" value="1"/>
</dbReference>
<dbReference type="EMBL" id="BPWL01000015">
    <property type="protein sequence ID" value="GJJ16217.1"/>
    <property type="molecule type" value="Genomic_DNA"/>
</dbReference>
<dbReference type="SUPFAM" id="SSF48264">
    <property type="entry name" value="Cytochrome P450"/>
    <property type="match status" value="1"/>
</dbReference>
<reference evidence="11" key="1">
    <citation type="submission" date="2021-10" db="EMBL/GenBank/DDBJ databases">
        <title>De novo Genome Assembly of Clathrus columnatus (Basidiomycota, Fungi) Using Illumina and Nanopore Sequence Data.</title>
        <authorList>
            <person name="Ogiso-Tanaka E."/>
            <person name="Itagaki H."/>
            <person name="Hosoya T."/>
            <person name="Hosaka K."/>
        </authorList>
    </citation>
    <scope>NUCLEOTIDE SEQUENCE</scope>
    <source>
        <strain evidence="11">MO-923</strain>
    </source>
</reference>
<dbReference type="InterPro" id="IPR002401">
    <property type="entry name" value="Cyt_P450_E_grp-I"/>
</dbReference>
<protein>
    <recommendedName>
        <fullName evidence="13">Benzoate 4-monooxygenase cytochrome P450</fullName>
    </recommendedName>
</protein>
<keyword evidence="12" id="KW-1185">Reference proteome</keyword>
<keyword evidence="8 10" id="KW-0503">Monooxygenase</keyword>
<dbReference type="PRINTS" id="PR00463">
    <property type="entry name" value="EP450I"/>
</dbReference>
<dbReference type="GO" id="GO:0020037">
    <property type="term" value="F:heme binding"/>
    <property type="evidence" value="ECO:0007669"/>
    <property type="project" value="InterPro"/>
</dbReference>
<dbReference type="InterPro" id="IPR017972">
    <property type="entry name" value="Cyt_P450_CS"/>
</dbReference>
<keyword evidence="6 10" id="KW-0560">Oxidoreductase</keyword>
<dbReference type="GO" id="GO:0004497">
    <property type="term" value="F:monooxygenase activity"/>
    <property type="evidence" value="ECO:0007669"/>
    <property type="project" value="UniProtKB-KW"/>
</dbReference>
<evidence type="ECO:0000256" key="2">
    <source>
        <dbReference type="ARBA" id="ARBA00005179"/>
    </source>
</evidence>
<keyword evidence="5 9" id="KW-0479">Metal-binding</keyword>
<sequence>MSCKEDNEVSHEYCPSKAEGKSFRLDFKSINHNHNWNPWLVFGTILTLLVVHRFTCPDPLADVPGPWLAKYSSLLLAYYTRTGKRYLHVDRLHKKYGPLVRIAPNQVSCAEPSAPSIIYAQGSLSLPKSPFYRSFYVDGTPSLFSTQDRFGHAQKRRVLAHPFSYASVKQFEGWIRKSLRKMIQGLDQNCDDRSGNTQHRFVDLLMWLNYMTFDVISDLAFGEPLGMLDRSSDVLGPSKQEQVGVAAMIDYRGRTAAYLGLFPYLLPGSLLAFLPKWIPDKFLQRGLTGTDTLSSIARRCVRKRLEAGAEGRRGDLLDRLMDSMDKGNNGEEITEADVTTEAMLLLTAGSDTTANSTAAIVYWIIRTPRVMKKLQEEIDEAVRSIDSVLPVGDVDAEDDSLGSAVIWHEQVKNLKYLQATIDEGLRMFATNAFGLPRVVPEGMTVKIGDSIFNEGTVLSAPAYTIQHDPTIWGDPEVFRPERWLEGDEEKLRENKKYLLTFGLGPRACIGKNLASLQMQLLVATLVYRYDFTLRDNELKSVEGFMHKPVDCWVSVTRRTTADA</sequence>
<evidence type="ECO:0000256" key="9">
    <source>
        <dbReference type="PIRSR" id="PIRSR602401-1"/>
    </source>
</evidence>
<evidence type="ECO:0000256" key="10">
    <source>
        <dbReference type="RuleBase" id="RU000461"/>
    </source>
</evidence>
<comment type="pathway">
    <text evidence="2">Secondary metabolite biosynthesis.</text>
</comment>
<comment type="cofactor">
    <cofactor evidence="1 9">
        <name>heme</name>
        <dbReference type="ChEBI" id="CHEBI:30413"/>
    </cofactor>
</comment>
<keyword evidence="4 9" id="KW-0349">Heme</keyword>
<evidence type="ECO:0000256" key="6">
    <source>
        <dbReference type="ARBA" id="ARBA00023002"/>
    </source>
</evidence>
<comment type="similarity">
    <text evidence="3 10">Belongs to the cytochrome P450 family.</text>
</comment>
<dbReference type="GO" id="GO:0016705">
    <property type="term" value="F:oxidoreductase activity, acting on paired donors, with incorporation or reduction of molecular oxygen"/>
    <property type="evidence" value="ECO:0007669"/>
    <property type="project" value="InterPro"/>
</dbReference>
<evidence type="ECO:0000256" key="5">
    <source>
        <dbReference type="ARBA" id="ARBA00022723"/>
    </source>
</evidence>
<dbReference type="Pfam" id="PF00067">
    <property type="entry name" value="p450"/>
    <property type="match status" value="1"/>
</dbReference>
<evidence type="ECO:0000256" key="1">
    <source>
        <dbReference type="ARBA" id="ARBA00001971"/>
    </source>
</evidence>
<dbReference type="InterPro" id="IPR036396">
    <property type="entry name" value="Cyt_P450_sf"/>
</dbReference>
<dbReference type="PRINTS" id="PR00385">
    <property type="entry name" value="P450"/>
</dbReference>
<comment type="caution">
    <text evidence="11">The sequence shown here is derived from an EMBL/GenBank/DDBJ whole genome shotgun (WGS) entry which is preliminary data.</text>
</comment>
<gene>
    <name evidence="11" type="ORF">Clacol_010513</name>
</gene>
<evidence type="ECO:0000256" key="4">
    <source>
        <dbReference type="ARBA" id="ARBA00022617"/>
    </source>
</evidence>
<accession>A0AAV5ANG3</accession>
<dbReference type="PANTHER" id="PTHR24305:SF29">
    <property type="entry name" value="BENZOATE-PARA-HYDROXYLASE"/>
    <property type="match status" value="1"/>
</dbReference>
<dbReference type="PROSITE" id="PS00086">
    <property type="entry name" value="CYTOCHROME_P450"/>
    <property type="match status" value="1"/>
</dbReference>
<evidence type="ECO:0000313" key="11">
    <source>
        <dbReference type="EMBL" id="GJJ16217.1"/>
    </source>
</evidence>
<proteinExistence type="inferred from homology"/>
<name>A0AAV5ANG3_9AGAM</name>
<feature type="binding site" description="axial binding residue" evidence="9">
    <location>
        <position position="508"/>
    </location>
    <ligand>
        <name>heme</name>
        <dbReference type="ChEBI" id="CHEBI:30413"/>
    </ligand>
    <ligandPart>
        <name>Fe</name>
        <dbReference type="ChEBI" id="CHEBI:18248"/>
    </ligandPart>
</feature>
<dbReference type="AlphaFoldDB" id="A0AAV5ANG3"/>